<dbReference type="EMBL" id="UOFL01000138">
    <property type="protein sequence ID" value="VAW77807.1"/>
    <property type="molecule type" value="Genomic_DNA"/>
</dbReference>
<dbReference type="InterPro" id="IPR036390">
    <property type="entry name" value="WH_DNA-bd_sf"/>
</dbReference>
<dbReference type="SUPFAM" id="SSF46785">
    <property type="entry name" value="Winged helix' DNA-binding domain"/>
    <property type="match status" value="1"/>
</dbReference>
<evidence type="ECO:0000256" key="4">
    <source>
        <dbReference type="ARBA" id="ARBA00023163"/>
    </source>
</evidence>
<keyword evidence="2" id="KW-0805">Transcription regulation</keyword>
<dbReference type="Pfam" id="PF00126">
    <property type="entry name" value="HTH_1"/>
    <property type="match status" value="1"/>
</dbReference>
<dbReference type="PROSITE" id="PS50931">
    <property type="entry name" value="HTH_LYSR"/>
    <property type="match status" value="1"/>
</dbReference>
<organism evidence="6">
    <name type="scientific">hydrothermal vent metagenome</name>
    <dbReference type="NCBI Taxonomy" id="652676"/>
    <lineage>
        <taxon>unclassified sequences</taxon>
        <taxon>metagenomes</taxon>
        <taxon>ecological metagenomes</taxon>
    </lineage>
</organism>
<name>A0A3B0YQM5_9ZZZZ</name>
<dbReference type="Gene3D" id="1.10.10.10">
    <property type="entry name" value="Winged helix-like DNA-binding domain superfamily/Winged helix DNA-binding domain"/>
    <property type="match status" value="1"/>
</dbReference>
<dbReference type="Gene3D" id="3.40.190.290">
    <property type="match status" value="1"/>
</dbReference>
<dbReference type="AlphaFoldDB" id="A0A3B0YQM5"/>
<dbReference type="InterPro" id="IPR000847">
    <property type="entry name" value="LysR_HTH_N"/>
</dbReference>
<dbReference type="GO" id="GO:0032993">
    <property type="term" value="C:protein-DNA complex"/>
    <property type="evidence" value="ECO:0007669"/>
    <property type="project" value="TreeGrafter"/>
</dbReference>
<accession>A0A3B0YQM5</accession>
<keyword evidence="3" id="KW-0238">DNA-binding</keyword>
<dbReference type="SUPFAM" id="SSF53850">
    <property type="entry name" value="Periplasmic binding protein-like II"/>
    <property type="match status" value="1"/>
</dbReference>
<evidence type="ECO:0000256" key="3">
    <source>
        <dbReference type="ARBA" id="ARBA00023125"/>
    </source>
</evidence>
<dbReference type="CDD" id="cd05466">
    <property type="entry name" value="PBP2_LTTR_substrate"/>
    <property type="match status" value="1"/>
</dbReference>
<dbReference type="InterPro" id="IPR005119">
    <property type="entry name" value="LysR_subst-bd"/>
</dbReference>
<evidence type="ECO:0000256" key="1">
    <source>
        <dbReference type="ARBA" id="ARBA00009437"/>
    </source>
</evidence>
<protein>
    <submittedName>
        <fullName evidence="6">Transcriptional regulator, LysR family</fullName>
    </submittedName>
</protein>
<feature type="domain" description="HTH lysR-type" evidence="5">
    <location>
        <begin position="2"/>
        <end position="59"/>
    </location>
</feature>
<dbReference type="PANTHER" id="PTHR30346:SF28">
    <property type="entry name" value="HTH-TYPE TRANSCRIPTIONAL REGULATOR CYNR"/>
    <property type="match status" value="1"/>
</dbReference>
<evidence type="ECO:0000313" key="6">
    <source>
        <dbReference type="EMBL" id="VAW77807.1"/>
    </source>
</evidence>
<sequence length="288" mass="32035">MMDLDSLRSFIVFAEHLNFTRAAESLYLSQPALHTKIKKFSDSLGVRLYERQGKNLILTTSGLSVLQFGRQLIESTENFQATLTGGKPQASISLAAGEGTYLYFLGPIIQEFRRVSTAGLTLITAPSQEVIKEVMNGSAHLGITAATAYPEELRVTKLIKVPMVLIIPAKHLLATRTSIRIKHLQGLELIVPTVDRPHRQLIDRHTQAENISWNIAVEANGWELILHFVKLKLGNAIVNGSCSVPKGFVAIPFSDLPSTQYHLLHRPGADKTEERNILIQIIRKHFTT</sequence>
<dbReference type="PANTHER" id="PTHR30346">
    <property type="entry name" value="TRANSCRIPTIONAL DUAL REGULATOR HCAR-RELATED"/>
    <property type="match status" value="1"/>
</dbReference>
<dbReference type="PRINTS" id="PR00039">
    <property type="entry name" value="HTHLYSR"/>
</dbReference>
<reference evidence="6" key="1">
    <citation type="submission" date="2018-06" db="EMBL/GenBank/DDBJ databases">
        <authorList>
            <person name="Zhirakovskaya E."/>
        </authorList>
    </citation>
    <scope>NUCLEOTIDE SEQUENCE</scope>
</reference>
<evidence type="ECO:0000256" key="2">
    <source>
        <dbReference type="ARBA" id="ARBA00023015"/>
    </source>
</evidence>
<keyword evidence="4" id="KW-0804">Transcription</keyword>
<gene>
    <name evidence="6" type="ORF">MNBD_GAMMA12-1077</name>
</gene>
<comment type="similarity">
    <text evidence="1">Belongs to the LysR transcriptional regulatory family.</text>
</comment>
<proteinExistence type="inferred from homology"/>
<dbReference type="GO" id="GO:0003700">
    <property type="term" value="F:DNA-binding transcription factor activity"/>
    <property type="evidence" value="ECO:0007669"/>
    <property type="project" value="InterPro"/>
</dbReference>
<dbReference type="InterPro" id="IPR036388">
    <property type="entry name" value="WH-like_DNA-bd_sf"/>
</dbReference>
<evidence type="ECO:0000259" key="5">
    <source>
        <dbReference type="PROSITE" id="PS50931"/>
    </source>
</evidence>
<dbReference type="GO" id="GO:0003677">
    <property type="term" value="F:DNA binding"/>
    <property type="evidence" value="ECO:0007669"/>
    <property type="project" value="UniProtKB-KW"/>
</dbReference>
<dbReference type="Pfam" id="PF03466">
    <property type="entry name" value="LysR_substrate"/>
    <property type="match status" value="1"/>
</dbReference>